<evidence type="ECO:0000313" key="5">
    <source>
        <dbReference type="EMBL" id="KAK8870849.1"/>
    </source>
</evidence>
<evidence type="ECO:0000256" key="1">
    <source>
        <dbReference type="ARBA" id="ARBA00010197"/>
    </source>
</evidence>
<evidence type="ECO:0000313" key="6">
    <source>
        <dbReference type="Proteomes" id="UP001470230"/>
    </source>
</evidence>
<reference evidence="5 6" key="1">
    <citation type="submission" date="2024-04" db="EMBL/GenBank/DDBJ databases">
        <title>Tritrichomonas musculus Genome.</title>
        <authorList>
            <person name="Alves-Ferreira E."/>
            <person name="Grigg M."/>
            <person name="Lorenzi H."/>
            <person name="Galac M."/>
        </authorList>
    </citation>
    <scope>NUCLEOTIDE SEQUENCE [LARGE SCALE GENOMIC DNA]</scope>
    <source>
        <strain evidence="5 6">EAF2021</strain>
    </source>
</reference>
<comment type="caution">
    <text evidence="5">The sequence shown here is derived from an EMBL/GenBank/DDBJ whole genome shotgun (WGS) entry which is preliminary data.</text>
</comment>
<dbReference type="PANTHER" id="PTHR12096">
    <property type="entry name" value="NUCLEAR PROTEIN SKIP-RELATED"/>
    <property type="match status" value="1"/>
</dbReference>
<dbReference type="Pfam" id="PF02731">
    <property type="entry name" value="SKIP_SNW"/>
    <property type="match status" value="1"/>
</dbReference>
<evidence type="ECO:0000256" key="3">
    <source>
        <dbReference type="SAM" id="MobiDB-lite"/>
    </source>
</evidence>
<sequence length="374" mass="42467">MLATFRSTTGIPVPARQPSLKIKEDMNQQVLQSINETLAAATGPIKSYGGVTTVKYHGESDYEVRIAEKRNDPLDPSHFRNRKPITLQNEDPEPILTEPIKKLTPEEEEYWRVPTCVSNWRNPAGYVIPMDKRVGADARRFEQPGLSDKFANYAKALDIASSSINESIAQRSMIERQLQQKKKRDEEEKMREEARRINEQKRQLNKAKNTEEKKIDEILEEAREQRKRITRKMRSNRALANENGSMLSGRDTSAQVPLGVAVTTHTVDDEFDAQLFDKTGGVDVGYQDEDNYDVYDKPLFANAELKTYVPFGDDRKYSETSSKYAVSVEGDNNAQKSKLVSGYTVSFKKGDKQVPDSRAGIFFPTPKDDNDDDD</sequence>
<gene>
    <name evidence="5" type="ORF">M9Y10_008747</name>
</gene>
<keyword evidence="2" id="KW-0175">Coiled coil</keyword>
<dbReference type="InterPro" id="IPR017862">
    <property type="entry name" value="SKI-int_prot_SKIP"/>
</dbReference>
<protein>
    <submittedName>
        <fullName evidence="5">SNW domain-containing protein 1</fullName>
    </submittedName>
</protein>
<keyword evidence="6" id="KW-1185">Reference proteome</keyword>
<dbReference type="EMBL" id="JAPFFF010000014">
    <property type="protein sequence ID" value="KAK8870849.1"/>
    <property type="molecule type" value="Genomic_DNA"/>
</dbReference>
<name>A0ABR2IZ87_9EUKA</name>
<feature type="region of interest" description="Disordered" evidence="3">
    <location>
        <begin position="349"/>
        <end position="374"/>
    </location>
</feature>
<dbReference type="InterPro" id="IPR004015">
    <property type="entry name" value="SKI-int_prot_SKIP_SNW-dom"/>
</dbReference>
<organism evidence="5 6">
    <name type="scientific">Tritrichomonas musculus</name>
    <dbReference type="NCBI Taxonomy" id="1915356"/>
    <lineage>
        <taxon>Eukaryota</taxon>
        <taxon>Metamonada</taxon>
        <taxon>Parabasalia</taxon>
        <taxon>Tritrichomonadida</taxon>
        <taxon>Tritrichomonadidae</taxon>
        <taxon>Tritrichomonas</taxon>
    </lineage>
</organism>
<comment type="similarity">
    <text evidence="1">Belongs to the SNW family.</text>
</comment>
<evidence type="ECO:0000256" key="2">
    <source>
        <dbReference type="SAM" id="Coils"/>
    </source>
</evidence>
<accession>A0ABR2IZ87</accession>
<evidence type="ECO:0000259" key="4">
    <source>
        <dbReference type="Pfam" id="PF02731"/>
    </source>
</evidence>
<feature type="domain" description="SKI-interacting protein SKIP SNW" evidence="4">
    <location>
        <begin position="57"/>
        <end position="200"/>
    </location>
</feature>
<proteinExistence type="inferred from homology"/>
<dbReference type="Proteomes" id="UP001470230">
    <property type="component" value="Unassembled WGS sequence"/>
</dbReference>
<feature type="coiled-coil region" evidence="2">
    <location>
        <begin position="164"/>
        <end position="239"/>
    </location>
</feature>